<comment type="catalytic activity">
    <reaction evidence="9">
        <text>L-seryl-[protein] + ATP = O-phospho-L-seryl-[protein] + ADP + H(+)</text>
        <dbReference type="Rhea" id="RHEA:17989"/>
        <dbReference type="Rhea" id="RHEA-COMP:9863"/>
        <dbReference type="Rhea" id="RHEA-COMP:11604"/>
        <dbReference type="ChEBI" id="CHEBI:15378"/>
        <dbReference type="ChEBI" id="CHEBI:29999"/>
        <dbReference type="ChEBI" id="CHEBI:30616"/>
        <dbReference type="ChEBI" id="CHEBI:83421"/>
        <dbReference type="ChEBI" id="CHEBI:456216"/>
        <dbReference type="EC" id="2.7.11.1"/>
    </reaction>
</comment>
<gene>
    <name evidence="13" type="ORF">DNTS_016669</name>
</gene>
<comment type="similarity">
    <text evidence="1">Belongs to the protein kinase superfamily. CAMK Ser/Thr protein kinase family. PIM subfamily.</text>
</comment>
<sequence>MKKDISFKEVHADQETSHQNSEASVIDESSAQEDDPPEVQKMPADDGLVSAPSGFSDSSEVISDSGVISEIYFAERSSAYDEPGTESTESSTDDDTSDAELPTAADKEINVCFIYFTDSIFSRYAVGAMLGKGGFGSVYKGMRLQDGLKVAVKIVQKTRNTERVPVDFHPKAVPKEIALMSMATRVPCSNIVQLLDWADYKGVYIMVMERPLPCLDLDKLLNLRGGVLSESDTQIIVQQALNAITICCRRGIFHRDLKLENLLVDPRTLETKLIDFGCGDFMKDSSYSSFAGTTAYYPPEYFDTEKYNAKPATVYSIGVLMFTILHGRFLTAEDKYNIENDWSAFDVSAECCHLMWACLRRSPQHRILLEQIHSHDWFHLDLSHSTKEETEDCEDHSESQDLLSAVIDTSESSTPEDDPPEVQKMPADDGLVSAPSGFSDSSEVISDSGVIPEIYSAKRSSADDESGTESTESSTDDDASDAELPTAEDKDSIFSSYAGFALISPTTPERILT</sequence>
<keyword evidence="3" id="KW-0723">Serine/threonine-protein kinase</keyword>
<dbReference type="PANTHER" id="PTHR22984:SF11">
    <property type="entry name" value="AURORA KINASE-RELATED"/>
    <property type="match status" value="1"/>
</dbReference>
<dbReference type="InterPro" id="IPR000719">
    <property type="entry name" value="Prot_kinase_dom"/>
</dbReference>
<evidence type="ECO:0000313" key="13">
    <source>
        <dbReference type="EMBL" id="TRZ01025.1"/>
    </source>
</evidence>
<feature type="compositionally biased region" description="Polar residues" evidence="11">
    <location>
        <begin position="436"/>
        <end position="445"/>
    </location>
</feature>
<evidence type="ECO:0000256" key="8">
    <source>
        <dbReference type="ARBA" id="ARBA00047899"/>
    </source>
</evidence>
<dbReference type="GO" id="GO:0007346">
    <property type="term" value="P:regulation of mitotic cell cycle"/>
    <property type="evidence" value="ECO:0007669"/>
    <property type="project" value="TreeGrafter"/>
</dbReference>
<dbReference type="STRING" id="623744.A0A553RFQ4"/>
<keyword evidence="4" id="KW-0808">Transferase</keyword>
<dbReference type="Proteomes" id="UP000316079">
    <property type="component" value="Unassembled WGS sequence"/>
</dbReference>
<evidence type="ECO:0000256" key="2">
    <source>
        <dbReference type="ARBA" id="ARBA00012513"/>
    </source>
</evidence>
<dbReference type="EMBL" id="SRMA01024176">
    <property type="protein sequence ID" value="TRZ01025.1"/>
    <property type="molecule type" value="Genomic_DNA"/>
</dbReference>
<evidence type="ECO:0000256" key="1">
    <source>
        <dbReference type="ARBA" id="ARBA00005505"/>
    </source>
</evidence>
<dbReference type="SUPFAM" id="SSF56112">
    <property type="entry name" value="Protein kinase-like (PK-like)"/>
    <property type="match status" value="1"/>
</dbReference>
<feature type="region of interest" description="Disordered" evidence="11">
    <location>
        <begin position="78"/>
        <end position="102"/>
    </location>
</feature>
<feature type="compositionally biased region" description="Polar residues" evidence="11">
    <location>
        <begin position="17"/>
        <end position="29"/>
    </location>
</feature>
<dbReference type="SMART" id="SM00220">
    <property type="entry name" value="S_TKc"/>
    <property type="match status" value="1"/>
</dbReference>
<dbReference type="EC" id="2.7.11.1" evidence="2"/>
<dbReference type="OrthoDB" id="9984829at2759"/>
<name>A0A553RFQ4_9TELE</name>
<organism evidence="13 14">
    <name type="scientific">Danionella cerebrum</name>
    <dbReference type="NCBI Taxonomy" id="2873325"/>
    <lineage>
        <taxon>Eukaryota</taxon>
        <taxon>Metazoa</taxon>
        <taxon>Chordata</taxon>
        <taxon>Craniata</taxon>
        <taxon>Vertebrata</taxon>
        <taxon>Euteleostomi</taxon>
        <taxon>Actinopterygii</taxon>
        <taxon>Neopterygii</taxon>
        <taxon>Teleostei</taxon>
        <taxon>Ostariophysi</taxon>
        <taxon>Cypriniformes</taxon>
        <taxon>Danionidae</taxon>
        <taxon>Danioninae</taxon>
        <taxon>Danionella</taxon>
    </lineage>
</organism>
<evidence type="ECO:0000256" key="7">
    <source>
        <dbReference type="ARBA" id="ARBA00022840"/>
    </source>
</evidence>
<comment type="catalytic activity">
    <reaction evidence="8">
        <text>L-threonyl-[protein] + ATP = O-phospho-L-threonyl-[protein] + ADP + H(+)</text>
        <dbReference type="Rhea" id="RHEA:46608"/>
        <dbReference type="Rhea" id="RHEA-COMP:11060"/>
        <dbReference type="Rhea" id="RHEA-COMP:11605"/>
        <dbReference type="ChEBI" id="CHEBI:15378"/>
        <dbReference type="ChEBI" id="CHEBI:30013"/>
        <dbReference type="ChEBI" id="CHEBI:30616"/>
        <dbReference type="ChEBI" id="CHEBI:61977"/>
        <dbReference type="ChEBI" id="CHEBI:456216"/>
        <dbReference type="EC" id="2.7.11.1"/>
    </reaction>
</comment>
<dbReference type="Pfam" id="PF00069">
    <property type="entry name" value="Pkinase"/>
    <property type="match status" value="1"/>
</dbReference>
<dbReference type="GO" id="GO:0004674">
    <property type="term" value="F:protein serine/threonine kinase activity"/>
    <property type="evidence" value="ECO:0007669"/>
    <property type="project" value="UniProtKB-KW"/>
</dbReference>
<dbReference type="PANTHER" id="PTHR22984">
    <property type="entry name" value="SERINE/THREONINE-PROTEIN KINASE PIM"/>
    <property type="match status" value="1"/>
</dbReference>
<keyword evidence="6" id="KW-0418">Kinase</keyword>
<dbReference type="InterPro" id="IPR008271">
    <property type="entry name" value="Ser/Thr_kinase_AS"/>
</dbReference>
<proteinExistence type="inferred from homology"/>
<dbReference type="InterPro" id="IPR051138">
    <property type="entry name" value="PIM_Ser/Thr_kinase"/>
</dbReference>
<evidence type="ECO:0000313" key="14">
    <source>
        <dbReference type="Proteomes" id="UP000316079"/>
    </source>
</evidence>
<evidence type="ECO:0000256" key="10">
    <source>
        <dbReference type="PROSITE-ProRule" id="PRU10141"/>
    </source>
</evidence>
<keyword evidence="14" id="KW-1185">Reference proteome</keyword>
<feature type="domain" description="Protein kinase" evidence="12">
    <location>
        <begin position="124"/>
        <end position="378"/>
    </location>
</feature>
<dbReference type="FunFam" id="1.10.510.10:FF:000392">
    <property type="entry name" value="Pim proto-oncogene, serine/threonine kinase,-related 152"/>
    <property type="match status" value="1"/>
</dbReference>
<feature type="binding site" evidence="10">
    <location>
        <position position="153"/>
    </location>
    <ligand>
        <name>ATP</name>
        <dbReference type="ChEBI" id="CHEBI:30616"/>
    </ligand>
</feature>
<dbReference type="Gene3D" id="3.30.200.20">
    <property type="entry name" value="Phosphorylase Kinase, domain 1"/>
    <property type="match status" value="1"/>
</dbReference>
<feature type="compositionally biased region" description="Basic and acidic residues" evidence="11">
    <location>
        <begin position="1"/>
        <end position="16"/>
    </location>
</feature>
<dbReference type="InterPro" id="IPR017441">
    <property type="entry name" value="Protein_kinase_ATP_BS"/>
</dbReference>
<dbReference type="AlphaFoldDB" id="A0A553RFQ4"/>
<evidence type="ECO:0000256" key="3">
    <source>
        <dbReference type="ARBA" id="ARBA00022527"/>
    </source>
</evidence>
<dbReference type="PROSITE" id="PS50011">
    <property type="entry name" value="PROTEIN_KINASE_DOM"/>
    <property type="match status" value="1"/>
</dbReference>
<dbReference type="InterPro" id="IPR011009">
    <property type="entry name" value="Kinase-like_dom_sf"/>
</dbReference>
<evidence type="ECO:0000256" key="6">
    <source>
        <dbReference type="ARBA" id="ARBA00022777"/>
    </source>
</evidence>
<dbReference type="PROSITE" id="PS00107">
    <property type="entry name" value="PROTEIN_KINASE_ATP"/>
    <property type="match status" value="1"/>
</dbReference>
<keyword evidence="7 10" id="KW-0067">ATP-binding</keyword>
<evidence type="ECO:0000256" key="9">
    <source>
        <dbReference type="ARBA" id="ARBA00048679"/>
    </source>
</evidence>
<feature type="region of interest" description="Disordered" evidence="11">
    <location>
        <begin position="408"/>
        <end position="491"/>
    </location>
</feature>
<dbReference type="GO" id="GO:0043066">
    <property type="term" value="P:negative regulation of apoptotic process"/>
    <property type="evidence" value="ECO:0007669"/>
    <property type="project" value="TreeGrafter"/>
</dbReference>
<reference evidence="13 14" key="1">
    <citation type="journal article" date="2019" name="Sci. Data">
        <title>Hybrid genome assembly and annotation of Danionella translucida.</title>
        <authorList>
            <person name="Kadobianskyi M."/>
            <person name="Schulze L."/>
            <person name="Schuelke M."/>
            <person name="Judkewitz B."/>
        </authorList>
    </citation>
    <scope>NUCLEOTIDE SEQUENCE [LARGE SCALE GENOMIC DNA]</scope>
    <source>
        <strain evidence="13 14">Bolton</strain>
    </source>
</reference>
<protein>
    <recommendedName>
        <fullName evidence="2">non-specific serine/threonine protein kinase</fullName>
        <ecNumber evidence="2">2.7.11.1</ecNumber>
    </recommendedName>
</protein>
<dbReference type="FunFam" id="3.30.200.20:FF:000246">
    <property type="entry name" value="Pim proto-oncogene, serine/threonine kinase,-related 152"/>
    <property type="match status" value="1"/>
</dbReference>
<accession>A0A553RFQ4</accession>
<evidence type="ECO:0000256" key="11">
    <source>
        <dbReference type="SAM" id="MobiDB-lite"/>
    </source>
</evidence>
<comment type="caution">
    <text evidence="13">The sequence shown here is derived from an EMBL/GenBank/DDBJ whole genome shotgun (WGS) entry which is preliminary data.</text>
</comment>
<feature type="region of interest" description="Disordered" evidence="11">
    <location>
        <begin position="1"/>
        <end position="62"/>
    </location>
</feature>
<dbReference type="Gene3D" id="1.10.510.10">
    <property type="entry name" value="Transferase(Phosphotransferase) domain 1"/>
    <property type="match status" value="1"/>
</dbReference>
<evidence type="ECO:0000256" key="5">
    <source>
        <dbReference type="ARBA" id="ARBA00022741"/>
    </source>
</evidence>
<feature type="compositionally biased region" description="Polar residues" evidence="11">
    <location>
        <begin position="53"/>
        <end position="62"/>
    </location>
</feature>
<evidence type="ECO:0000259" key="12">
    <source>
        <dbReference type="PROSITE" id="PS50011"/>
    </source>
</evidence>
<dbReference type="PROSITE" id="PS00108">
    <property type="entry name" value="PROTEIN_KINASE_ST"/>
    <property type="match status" value="1"/>
</dbReference>
<keyword evidence="5 10" id="KW-0547">Nucleotide-binding</keyword>
<dbReference type="GO" id="GO:0005524">
    <property type="term" value="F:ATP binding"/>
    <property type="evidence" value="ECO:0007669"/>
    <property type="project" value="UniProtKB-UniRule"/>
</dbReference>
<evidence type="ECO:0000256" key="4">
    <source>
        <dbReference type="ARBA" id="ARBA00022679"/>
    </source>
</evidence>
<dbReference type="GO" id="GO:0005737">
    <property type="term" value="C:cytoplasm"/>
    <property type="evidence" value="ECO:0007669"/>
    <property type="project" value="TreeGrafter"/>
</dbReference>